<dbReference type="Gene3D" id="1.20.1640.10">
    <property type="entry name" value="Multidrug efflux transporter AcrB transmembrane domain"/>
    <property type="match status" value="1"/>
</dbReference>
<keyword evidence="12" id="KW-1185">Reference proteome</keyword>
<gene>
    <name evidence="9 11" type="primary">secF</name>
    <name evidence="11" type="ORF">KJI95_02085</name>
</gene>
<name>A0ABS5V084_9GAMM</name>
<dbReference type="PANTHER" id="PTHR30081:SF8">
    <property type="entry name" value="PROTEIN TRANSLOCASE SUBUNIT SECF"/>
    <property type="match status" value="1"/>
</dbReference>
<evidence type="ECO:0000256" key="3">
    <source>
        <dbReference type="ARBA" id="ARBA00022475"/>
    </source>
</evidence>
<keyword evidence="6 9" id="KW-1133">Transmembrane helix</keyword>
<evidence type="ECO:0000256" key="5">
    <source>
        <dbReference type="ARBA" id="ARBA00022927"/>
    </source>
</evidence>
<dbReference type="NCBIfam" id="TIGR00966">
    <property type="entry name" value="transloc_SecF"/>
    <property type="match status" value="1"/>
</dbReference>
<dbReference type="SUPFAM" id="SSF82866">
    <property type="entry name" value="Multidrug efflux transporter AcrB transmembrane domain"/>
    <property type="match status" value="1"/>
</dbReference>
<comment type="function">
    <text evidence="9">Part of the Sec protein translocase complex. Interacts with the SecYEG preprotein conducting channel. SecDF uses the proton motive force (PMF) to complete protein translocation after the ATP-dependent function of SecA.</text>
</comment>
<keyword evidence="8 9" id="KW-0472">Membrane</keyword>
<feature type="transmembrane region" description="Helical" evidence="9">
    <location>
        <begin position="12"/>
        <end position="30"/>
    </location>
</feature>
<protein>
    <recommendedName>
        <fullName evidence="9">Protein-export membrane protein SecF</fullName>
    </recommendedName>
</protein>
<evidence type="ECO:0000313" key="12">
    <source>
        <dbReference type="Proteomes" id="UP001195903"/>
    </source>
</evidence>
<feature type="transmembrane region" description="Helical" evidence="9">
    <location>
        <begin position="229"/>
        <end position="247"/>
    </location>
</feature>
<evidence type="ECO:0000259" key="10">
    <source>
        <dbReference type="Pfam" id="PF02355"/>
    </source>
</evidence>
<organism evidence="11 12">
    <name type="scientific">Shewanella jiangmenensis</name>
    <dbReference type="NCBI Taxonomy" id="2837387"/>
    <lineage>
        <taxon>Bacteria</taxon>
        <taxon>Pseudomonadati</taxon>
        <taxon>Pseudomonadota</taxon>
        <taxon>Gammaproteobacteria</taxon>
        <taxon>Alteromonadales</taxon>
        <taxon>Shewanellaceae</taxon>
        <taxon>Shewanella</taxon>
    </lineage>
</organism>
<accession>A0ABS5V084</accession>
<dbReference type="InterPro" id="IPR022646">
    <property type="entry name" value="SecD/SecF_CS"/>
</dbReference>
<comment type="subcellular location">
    <subcellularLocation>
        <location evidence="1 9">Cell membrane</location>
        <topology evidence="1 9">Multi-pass membrane protein</topology>
    </subcellularLocation>
</comment>
<evidence type="ECO:0000256" key="4">
    <source>
        <dbReference type="ARBA" id="ARBA00022692"/>
    </source>
</evidence>
<feature type="transmembrane region" description="Helical" evidence="9">
    <location>
        <begin position="178"/>
        <end position="199"/>
    </location>
</feature>
<keyword evidence="2 9" id="KW-0813">Transport</keyword>
<feature type="transmembrane region" description="Helical" evidence="9">
    <location>
        <begin position="253"/>
        <end position="276"/>
    </location>
</feature>
<dbReference type="InterPro" id="IPR005665">
    <property type="entry name" value="SecF_bac"/>
</dbReference>
<evidence type="ECO:0000256" key="7">
    <source>
        <dbReference type="ARBA" id="ARBA00023010"/>
    </source>
</evidence>
<evidence type="ECO:0000256" key="9">
    <source>
        <dbReference type="HAMAP-Rule" id="MF_01464"/>
    </source>
</evidence>
<dbReference type="Proteomes" id="UP001195903">
    <property type="component" value="Unassembled WGS sequence"/>
</dbReference>
<feature type="transmembrane region" description="Helical" evidence="9">
    <location>
        <begin position="127"/>
        <end position="144"/>
    </location>
</feature>
<comment type="caution">
    <text evidence="11">The sequence shown here is derived from an EMBL/GenBank/DDBJ whole genome shotgun (WGS) entry which is preliminary data.</text>
</comment>
<dbReference type="EMBL" id="JAHEPS010000001">
    <property type="protein sequence ID" value="MBT1443318.1"/>
    <property type="molecule type" value="Genomic_DNA"/>
</dbReference>
<dbReference type="InterPro" id="IPR055344">
    <property type="entry name" value="SecD_SecF_C_bact"/>
</dbReference>
<dbReference type="InterPro" id="IPR022645">
    <property type="entry name" value="SecD/SecF_bac"/>
</dbReference>
<keyword evidence="3 9" id="KW-1003">Cell membrane</keyword>
<reference evidence="11 12" key="1">
    <citation type="submission" date="2021-05" db="EMBL/GenBank/DDBJ databases">
        <title>Shewanella sp. JM162201.</title>
        <authorList>
            <person name="Xu S."/>
            <person name="Li A."/>
        </authorList>
    </citation>
    <scope>NUCLEOTIDE SEQUENCE [LARGE SCALE GENOMIC DNA]</scope>
    <source>
        <strain evidence="11 12">JM162201</strain>
    </source>
</reference>
<dbReference type="HAMAP" id="MF_01464_B">
    <property type="entry name" value="SecF_B"/>
    <property type="match status" value="1"/>
</dbReference>
<evidence type="ECO:0000256" key="8">
    <source>
        <dbReference type="ARBA" id="ARBA00023136"/>
    </source>
</evidence>
<comment type="subunit">
    <text evidence="9">Forms a complex with SecD. Part of the essential Sec protein translocation apparatus which comprises SecA, SecYEG and auxiliary proteins SecDF-YajC and YidC.</text>
</comment>
<dbReference type="PRINTS" id="PR01755">
    <property type="entry name" value="SECFTRNLCASE"/>
</dbReference>
<keyword evidence="5 9" id="KW-0653">Protein transport</keyword>
<evidence type="ECO:0000256" key="6">
    <source>
        <dbReference type="ARBA" id="ARBA00022989"/>
    </source>
</evidence>
<sequence>MKSVNLTKVRHLMSLFSVLLMLLCVALIGIRGFNLGLDFTGGAYAEVAMATDTQVNAIETALQSVAKGSLSVVETEPGRFVIRMGNQLDSAGLDNLKAALFKVDESMQLLDSDSVSSQVGEELYEQGGLAVLVAMLCIMGYLSLRFEWRLACGALLALVHDVVLVLGVFALTGMEFNLTVLAAVLAVLGYSLNDSIIIADRMRELLRAKPELKVTQINNDAVAQTFSRTMVTSGTTLMTVGALWLLGGDALEGFAIAMFVGIVTGTLSSISVGTVLPELLGIKPPSPEPVLADTP</sequence>
<dbReference type="PANTHER" id="PTHR30081">
    <property type="entry name" value="PROTEIN-EXPORT MEMBRANE PROTEIN SEC"/>
    <property type="match status" value="1"/>
</dbReference>
<dbReference type="InterPro" id="IPR048634">
    <property type="entry name" value="SecD_SecF_C"/>
</dbReference>
<keyword evidence="7 9" id="KW-0811">Translocation</keyword>
<dbReference type="RefSeq" id="WP_214505509.1">
    <property type="nucleotide sequence ID" value="NZ_JAHEPS010000001.1"/>
</dbReference>
<comment type="similarity">
    <text evidence="9">Belongs to the SecD/SecF family. SecF subfamily.</text>
</comment>
<evidence type="ECO:0000313" key="11">
    <source>
        <dbReference type="EMBL" id="MBT1443318.1"/>
    </source>
</evidence>
<keyword evidence="4 9" id="KW-0812">Transmembrane</keyword>
<dbReference type="InterPro" id="IPR022813">
    <property type="entry name" value="SecD/SecF_arch_bac"/>
</dbReference>
<feature type="transmembrane region" description="Helical" evidence="9">
    <location>
        <begin position="151"/>
        <end position="172"/>
    </location>
</feature>
<evidence type="ECO:0000256" key="2">
    <source>
        <dbReference type="ARBA" id="ARBA00022448"/>
    </source>
</evidence>
<dbReference type="Pfam" id="PF07549">
    <property type="entry name" value="Sec_GG"/>
    <property type="match status" value="1"/>
</dbReference>
<dbReference type="Pfam" id="PF02355">
    <property type="entry name" value="SecD_SecF_C"/>
    <property type="match status" value="1"/>
</dbReference>
<dbReference type="NCBIfam" id="TIGR00916">
    <property type="entry name" value="2A0604s01"/>
    <property type="match status" value="1"/>
</dbReference>
<proteinExistence type="inferred from homology"/>
<feature type="domain" description="Protein export membrane protein SecD/SecF C-terminal" evidence="10">
    <location>
        <begin position="97"/>
        <end position="273"/>
    </location>
</feature>
<evidence type="ECO:0000256" key="1">
    <source>
        <dbReference type="ARBA" id="ARBA00004651"/>
    </source>
</evidence>